<dbReference type="InterPro" id="IPR000237">
    <property type="entry name" value="GRIP_dom"/>
</dbReference>
<dbReference type="AlphaFoldDB" id="G0TTT9"/>
<evidence type="ECO:0000256" key="2">
    <source>
        <dbReference type="SAM" id="MobiDB-lite"/>
    </source>
</evidence>
<proteinExistence type="predicted"/>
<feature type="region of interest" description="Disordered" evidence="2">
    <location>
        <begin position="1"/>
        <end position="20"/>
    </location>
</feature>
<organism evidence="4">
    <name type="scientific">Trypanosoma vivax (strain Y486)</name>
    <dbReference type="NCBI Taxonomy" id="1055687"/>
    <lineage>
        <taxon>Eukaryota</taxon>
        <taxon>Discoba</taxon>
        <taxon>Euglenozoa</taxon>
        <taxon>Kinetoplastea</taxon>
        <taxon>Metakinetoplastina</taxon>
        <taxon>Trypanosomatida</taxon>
        <taxon>Trypanosomatidae</taxon>
        <taxon>Trypanosoma</taxon>
        <taxon>Duttonella</taxon>
    </lineage>
</organism>
<evidence type="ECO:0000313" key="4">
    <source>
        <dbReference type="EMBL" id="CCC47371.1"/>
    </source>
</evidence>
<name>G0TTT9_TRYVY</name>
<dbReference type="OMA" id="QHSTEVQ"/>
<sequence>MEAEGTDAPETLEGDHDEVKRLREELSKSKQRLKEWREKTQAGVTELRNRVVELSTLLEESHAKNVMLEERIRDMEGVAGSSSPFALEKLIAPEGWMAEFTNTSHSTFLMKSDVILGVATTVWQDLEKHKRRTAQALRLQKKNVEAMEQEVCELRQMLTRAQDEVHERTRAVESRDEALTVLQNRLEELESASVSSELSRMGMYGKPNAEQLNAFEDQLEEAREGVRREFALRESAIFDQHRDEMERLIARYEREVAELRAELDERAFAAADSCGARPTASVGDRGELGEGSDKAYKELMNNLRTLQEELRLAQDEREKLQCEVRALKKNSVMSLSCGANTGMPERPRPQTLPEALSRITELEGSVTRLSSELCEARKRLITTKQKSGAVRGQPNVLVVEGQQLAYLKFVVVKLLCSNGDTNVAMNLFPVLNTLLHFDKENLDEIYTTNPGWLRRKY</sequence>
<gene>
    <name evidence="4" type="ORF">TVY486_0400350</name>
</gene>
<evidence type="ECO:0000259" key="3">
    <source>
        <dbReference type="Pfam" id="PF01465"/>
    </source>
</evidence>
<dbReference type="Pfam" id="PF01465">
    <property type="entry name" value="GRIP"/>
    <property type="match status" value="1"/>
</dbReference>
<accession>G0TTT9</accession>
<reference evidence="4" key="1">
    <citation type="journal article" date="2012" name="Proc. Natl. Acad. Sci. U.S.A.">
        <title>Antigenic diversity is generated by distinct evolutionary mechanisms in African trypanosome species.</title>
        <authorList>
            <person name="Jackson A.P."/>
            <person name="Berry A."/>
            <person name="Aslett M."/>
            <person name="Allison H.C."/>
            <person name="Burton P."/>
            <person name="Vavrova-Anderson J."/>
            <person name="Brown R."/>
            <person name="Browne H."/>
            <person name="Corton N."/>
            <person name="Hauser H."/>
            <person name="Gamble J."/>
            <person name="Gilderthorp R."/>
            <person name="Marcello L."/>
            <person name="McQuillan J."/>
            <person name="Otto T.D."/>
            <person name="Quail M.A."/>
            <person name="Sanders M.J."/>
            <person name="van Tonder A."/>
            <person name="Ginger M.L."/>
            <person name="Field M.C."/>
            <person name="Barry J.D."/>
            <person name="Hertz-Fowler C."/>
            <person name="Berriman M."/>
        </authorList>
    </citation>
    <scope>NUCLEOTIDE SEQUENCE</scope>
    <source>
        <strain evidence="4">Y486</strain>
    </source>
</reference>
<evidence type="ECO:0000256" key="1">
    <source>
        <dbReference type="SAM" id="Coils"/>
    </source>
</evidence>
<keyword evidence="1" id="KW-0175">Coiled coil</keyword>
<feature type="coiled-coil region" evidence="1">
    <location>
        <begin position="130"/>
        <end position="269"/>
    </location>
</feature>
<dbReference type="EMBL" id="HE573020">
    <property type="protein sequence ID" value="CCC47371.1"/>
    <property type="molecule type" value="Genomic_DNA"/>
</dbReference>
<protein>
    <recommendedName>
        <fullName evidence="3">GRIP domain-containing protein</fullName>
    </recommendedName>
</protein>
<feature type="coiled-coil region" evidence="1">
    <location>
        <begin position="296"/>
        <end position="330"/>
    </location>
</feature>
<dbReference type="VEuPathDB" id="TriTrypDB:TvY486_0400350"/>
<feature type="domain" description="GRIP" evidence="3">
    <location>
        <begin position="402"/>
        <end position="443"/>
    </location>
</feature>
<feature type="compositionally biased region" description="Acidic residues" evidence="2">
    <location>
        <begin position="1"/>
        <end position="12"/>
    </location>
</feature>